<proteinExistence type="predicted"/>
<dbReference type="Proteomes" id="UP000796880">
    <property type="component" value="Unassembled WGS sequence"/>
</dbReference>
<accession>A0A8K0MQ40</accession>
<organism evidence="2 3">
    <name type="scientific">Rhamnella rubrinervis</name>
    <dbReference type="NCBI Taxonomy" id="2594499"/>
    <lineage>
        <taxon>Eukaryota</taxon>
        <taxon>Viridiplantae</taxon>
        <taxon>Streptophyta</taxon>
        <taxon>Embryophyta</taxon>
        <taxon>Tracheophyta</taxon>
        <taxon>Spermatophyta</taxon>
        <taxon>Magnoliopsida</taxon>
        <taxon>eudicotyledons</taxon>
        <taxon>Gunneridae</taxon>
        <taxon>Pentapetalae</taxon>
        <taxon>rosids</taxon>
        <taxon>fabids</taxon>
        <taxon>Rosales</taxon>
        <taxon>Rhamnaceae</taxon>
        <taxon>rhamnoid group</taxon>
        <taxon>Rhamneae</taxon>
        <taxon>Rhamnella</taxon>
    </lineage>
</organism>
<evidence type="ECO:0000256" key="1">
    <source>
        <dbReference type="SAM" id="MobiDB-lite"/>
    </source>
</evidence>
<dbReference type="EMBL" id="VOIH02000002">
    <property type="protein sequence ID" value="KAF3454581.1"/>
    <property type="molecule type" value="Genomic_DNA"/>
</dbReference>
<name>A0A8K0MQ40_9ROSA</name>
<comment type="caution">
    <text evidence="2">The sequence shown here is derived from an EMBL/GenBank/DDBJ whole genome shotgun (WGS) entry which is preliminary data.</text>
</comment>
<evidence type="ECO:0000313" key="3">
    <source>
        <dbReference type="Proteomes" id="UP000796880"/>
    </source>
</evidence>
<reference evidence="2" key="1">
    <citation type="submission" date="2020-03" db="EMBL/GenBank/DDBJ databases">
        <title>A high-quality chromosome-level genome assembly of a woody plant with both climbing and erect habits, Rhamnella rubrinervis.</title>
        <authorList>
            <person name="Lu Z."/>
            <person name="Yang Y."/>
            <person name="Zhu X."/>
            <person name="Sun Y."/>
        </authorList>
    </citation>
    <scope>NUCLEOTIDE SEQUENCE</scope>
    <source>
        <strain evidence="2">BYM</strain>
        <tissue evidence="2">Leaf</tissue>
    </source>
</reference>
<feature type="region of interest" description="Disordered" evidence="1">
    <location>
        <begin position="41"/>
        <end position="63"/>
    </location>
</feature>
<evidence type="ECO:0000313" key="2">
    <source>
        <dbReference type="EMBL" id="KAF3454581.1"/>
    </source>
</evidence>
<dbReference type="AlphaFoldDB" id="A0A8K0MQ40"/>
<keyword evidence="3" id="KW-1185">Reference proteome</keyword>
<protein>
    <submittedName>
        <fullName evidence="2">Uncharacterized protein</fullName>
    </submittedName>
</protein>
<sequence length="78" mass="8672">MSVGQSIGKSAGSLMGKRGFKSWHRISLLLLRRDLYLGSSMEKQTTGKPPFTRHRSGVIEGKKTTGKPPFKALFYLAF</sequence>
<gene>
    <name evidence="2" type="ORF">FNV43_RR05029</name>
</gene>